<reference evidence="2" key="1">
    <citation type="journal article" date="2019" name="Int. J. Syst. Evol. Microbiol.">
        <title>The Global Catalogue of Microorganisms (GCM) 10K type strain sequencing project: providing services to taxonomists for standard genome sequencing and annotation.</title>
        <authorList>
            <consortium name="The Broad Institute Genomics Platform"/>
            <consortium name="The Broad Institute Genome Sequencing Center for Infectious Disease"/>
            <person name="Wu L."/>
            <person name="Ma J."/>
        </authorList>
    </citation>
    <scope>NUCLEOTIDE SEQUENCE [LARGE SCALE GENOMIC DNA]</scope>
    <source>
        <strain evidence="2">CGMCC 1.10992</strain>
    </source>
</reference>
<accession>A0ABW4XPE0</accession>
<name>A0ABW4XPE0_9GAMM</name>
<protein>
    <submittedName>
        <fullName evidence="1">Uncharacterized protein</fullName>
    </submittedName>
</protein>
<proteinExistence type="predicted"/>
<keyword evidence="2" id="KW-1185">Reference proteome</keyword>
<gene>
    <name evidence="1" type="ORF">ACFSJ3_15690</name>
</gene>
<evidence type="ECO:0000313" key="2">
    <source>
        <dbReference type="Proteomes" id="UP001597380"/>
    </source>
</evidence>
<organism evidence="1 2">
    <name type="scientific">Corallincola platygyrae</name>
    <dbReference type="NCBI Taxonomy" id="1193278"/>
    <lineage>
        <taxon>Bacteria</taxon>
        <taxon>Pseudomonadati</taxon>
        <taxon>Pseudomonadota</taxon>
        <taxon>Gammaproteobacteria</taxon>
        <taxon>Alteromonadales</taxon>
        <taxon>Psychromonadaceae</taxon>
        <taxon>Corallincola</taxon>
    </lineage>
</organism>
<evidence type="ECO:0000313" key="1">
    <source>
        <dbReference type="EMBL" id="MFD2097441.1"/>
    </source>
</evidence>
<sequence length="89" mass="9928">MQEFSVSVSLLCPICGSDQFKCDEEAEGSIICADCGYESFRDELVSDNSEQIDAEELCGEVKEQLEEKMLKSLQQLFKGSTSIKVKRGH</sequence>
<dbReference type="RefSeq" id="WP_345340602.1">
    <property type="nucleotide sequence ID" value="NZ_BAABLI010000015.1"/>
</dbReference>
<comment type="caution">
    <text evidence="1">The sequence shown here is derived from an EMBL/GenBank/DDBJ whole genome shotgun (WGS) entry which is preliminary data.</text>
</comment>
<dbReference type="Proteomes" id="UP001597380">
    <property type="component" value="Unassembled WGS sequence"/>
</dbReference>
<dbReference type="EMBL" id="JBHUHT010000017">
    <property type="protein sequence ID" value="MFD2097441.1"/>
    <property type="molecule type" value="Genomic_DNA"/>
</dbReference>